<keyword evidence="10" id="KW-0539">Nucleus</keyword>
<keyword evidence="9" id="KW-0675">Receptor</keyword>
<dbReference type="EMBL" id="JBICBT010001358">
    <property type="protein sequence ID" value="KAL3071590.1"/>
    <property type="molecule type" value="Genomic_DNA"/>
</dbReference>
<evidence type="ECO:0000256" key="10">
    <source>
        <dbReference type="ARBA" id="ARBA00023242"/>
    </source>
</evidence>
<evidence type="ECO:0000256" key="2">
    <source>
        <dbReference type="ARBA" id="ARBA00005993"/>
    </source>
</evidence>
<dbReference type="InterPro" id="IPR001628">
    <property type="entry name" value="Znf_hrmn_rcpt"/>
</dbReference>
<organism evidence="14 15">
    <name type="scientific">Heterodera trifolii</name>
    <dbReference type="NCBI Taxonomy" id="157864"/>
    <lineage>
        <taxon>Eukaryota</taxon>
        <taxon>Metazoa</taxon>
        <taxon>Ecdysozoa</taxon>
        <taxon>Nematoda</taxon>
        <taxon>Chromadorea</taxon>
        <taxon>Rhabditida</taxon>
        <taxon>Tylenchina</taxon>
        <taxon>Tylenchomorpha</taxon>
        <taxon>Tylenchoidea</taxon>
        <taxon>Heteroderidae</taxon>
        <taxon>Heteroderinae</taxon>
        <taxon>Heterodera</taxon>
    </lineage>
</organism>
<proteinExistence type="inferred from homology"/>
<dbReference type="Gene3D" id="1.10.565.10">
    <property type="entry name" value="Retinoid X Receptor"/>
    <property type="match status" value="1"/>
</dbReference>
<dbReference type="PROSITE" id="PS51843">
    <property type="entry name" value="NR_LBD"/>
    <property type="match status" value="1"/>
</dbReference>
<dbReference type="InterPro" id="IPR000536">
    <property type="entry name" value="Nucl_hrmn_rcpt_lig-bd"/>
</dbReference>
<feature type="region of interest" description="Disordered" evidence="11">
    <location>
        <begin position="91"/>
        <end position="122"/>
    </location>
</feature>
<keyword evidence="6" id="KW-0805">Transcription regulation</keyword>
<evidence type="ECO:0000256" key="1">
    <source>
        <dbReference type="ARBA" id="ARBA00004123"/>
    </source>
</evidence>
<dbReference type="PROSITE" id="PS51030">
    <property type="entry name" value="NUCLEAR_REC_DBD_2"/>
    <property type="match status" value="1"/>
</dbReference>
<evidence type="ECO:0000313" key="14">
    <source>
        <dbReference type="EMBL" id="KAL3071590.1"/>
    </source>
</evidence>
<dbReference type="InterPro" id="IPR050274">
    <property type="entry name" value="Nuclear_hormone_rcpt_NR2"/>
</dbReference>
<evidence type="ECO:0000256" key="8">
    <source>
        <dbReference type="ARBA" id="ARBA00023163"/>
    </source>
</evidence>
<dbReference type="Pfam" id="PF00104">
    <property type="entry name" value="Hormone_recep"/>
    <property type="match status" value="1"/>
</dbReference>
<evidence type="ECO:0000313" key="15">
    <source>
        <dbReference type="Proteomes" id="UP001620626"/>
    </source>
</evidence>
<dbReference type="SUPFAM" id="SSF48508">
    <property type="entry name" value="Nuclear receptor ligand-binding domain"/>
    <property type="match status" value="1"/>
</dbReference>
<feature type="compositionally biased region" description="Basic and acidic residues" evidence="11">
    <location>
        <begin position="111"/>
        <end position="122"/>
    </location>
</feature>
<keyword evidence="4" id="KW-0863">Zinc-finger</keyword>
<reference evidence="14 15" key="1">
    <citation type="submission" date="2024-10" db="EMBL/GenBank/DDBJ databases">
        <authorList>
            <person name="Kim D."/>
        </authorList>
    </citation>
    <scope>NUCLEOTIDE SEQUENCE [LARGE SCALE GENOMIC DNA]</scope>
    <source>
        <strain evidence="14">BH-2024</strain>
    </source>
</reference>
<keyword evidence="15" id="KW-1185">Reference proteome</keyword>
<keyword evidence="3" id="KW-0479">Metal-binding</keyword>
<comment type="similarity">
    <text evidence="2">Belongs to the nuclear hormone receptor family.</text>
</comment>
<comment type="caution">
    <text evidence="14">The sequence shown here is derived from an EMBL/GenBank/DDBJ whole genome shotgun (WGS) entry which is preliminary data.</text>
</comment>
<evidence type="ECO:0000256" key="4">
    <source>
        <dbReference type="ARBA" id="ARBA00022771"/>
    </source>
</evidence>
<dbReference type="GO" id="GO:0008270">
    <property type="term" value="F:zinc ion binding"/>
    <property type="evidence" value="ECO:0007669"/>
    <property type="project" value="UniProtKB-KW"/>
</dbReference>
<dbReference type="GO" id="GO:0003677">
    <property type="term" value="F:DNA binding"/>
    <property type="evidence" value="ECO:0007669"/>
    <property type="project" value="UniProtKB-KW"/>
</dbReference>
<feature type="compositionally biased region" description="Basic and acidic residues" evidence="11">
    <location>
        <begin position="91"/>
        <end position="102"/>
    </location>
</feature>
<dbReference type="Proteomes" id="UP001620626">
    <property type="component" value="Unassembled WGS sequence"/>
</dbReference>
<protein>
    <submittedName>
        <fullName evidence="14">Uncharacterized protein</fullName>
    </submittedName>
</protein>
<feature type="domain" description="Nuclear receptor" evidence="12">
    <location>
        <begin position="5"/>
        <end position="79"/>
    </location>
</feature>
<dbReference type="PANTHER" id="PTHR24083">
    <property type="entry name" value="NUCLEAR HORMONE RECEPTOR"/>
    <property type="match status" value="1"/>
</dbReference>
<dbReference type="Pfam" id="PF00105">
    <property type="entry name" value="zf-C4"/>
    <property type="match status" value="1"/>
</dbReference>
<evidence type="ECO:0000256" key="3">
    <source>
        <dbReference type="ARBA" id="ARBA00022723"/>
    </source>
</evidence>
<dbReference type="Gene3D" id="3.30.50.10">
    <property type="entry name" value="Erythroid Transcription Factor GATA-1, subunit A"/>
    <property type="match status" value="1"/>
</dbReference>
<evidence type="ECO:0000256" key="7">
    <source>
        <dbReference type="ARBA" id="ARBA00023125"/>
    </source>
</evidence>
<dbReference type="CDD" id="cd06960">
    <property type="entry name" value="NR_DBD_HNF4A"/>
    <property type="match status" value="1"/>
</dbReference>
<dbReference type="SUPFAM" id="SSF57716">
    <property type="entry name" value="Glucocorticoid receptor-like (DNA-binding domain)"/>
    <property type="match status" value="1"/>
</dbReference>
<dbReference type="InterPro" id="IPR035500">
    <property type="entry name" value="NHR-like_dom_sf"/>
</dbReference>
<dbReference type="AlphaFoldDB" id="A0ABD2I2E7"/>
<feature type="domain" description="NR LBD" evidence="13">
    <location>
        <begin position="187"/>
        <end position="416"/>
    </location>
</feature>
<dbReference type="InterPro" id="IPR013088">
    <property type="entry name" value="Znf_NHR/GATA"/>
</dbReference>
<dbReference type="InterPro" id="IPR049636">
    <property type="entry name" value="HNF4-like_DBD"/>
</dbReference>
<dbReference type="SMART" id="SM00430">
    <property type="entry name" value="HOLI"/>
    <property type="match status" value="1"/>
</dbReference>
<evidence type="ECO:0000256" key="9">
    <source>
        <dbReference type="ARBA" id="ARBA00023170"/>
    </source>
</evidence>
<keyword evidence="7" id="KW-0238">DNA-binding</keyword>
<sequence length="430" mass="48838">MRRPFSKCSVCCRKCKYFYYGAKCCEACKHFFRRSVLLLKDFKCKNGGKCDVIKDFTKCKRCRLEKCFAVGMNPRNVCGINFIGRPERLAPKTEQAESKSPEIDMNFGEPTTDHNSETPKWAEPDSPLVQKNFAGFIFMKHLLEVEQKVQRIRNSITIIPKQFYDRCVSFESILEPSSKLNSTLIACADRFSTQMPSPPSEMFYEIIRQTGPFCMMPPYLALDLLFVFEIGKTFPFFQRLSISDKIALSSNISAPLLMLSNGFYSVQQNSDVFSTPIGLSPLKLFEISHYKYDPNILKLADKVLHKATVPFIRTKINTEEFVLLRAIIYAHMVSPGLSDQAQKMLLAEALKFSTLLINVLQINCGAAAGARRYVELMALIEFAFNSGAKHRELLTYVSNVLDPQFDLVMPPVLAKVCTKGPVELHQLLPY</sequence>
<evidence type="ECO:0000259" key="12">
    <source>
        <dbReference type="PROSITE" id="PS51030"/>
    </source>
</evidence>
<comment type="subcellular location">
    <subcellularLocation>
        <location evidence="1">Nucleus</location>
    </subcellularLocation>
</comment>
<gene>
    <name evidence="14" type="ORF">niasHT_031954</name>
</gene>
<dbReference type="PRINTS" id="PR00047">
    <property type="entry name" value="STROIDFINGER"/>
</dbReference>
<keyword evidence="5" id="KW-0862">Zinc</keyword>
<evidence type="ECO:0000256" key="6">
    <source>
        <dbReference type="ARBA" id="ARBA00023015"/>
    </source>
</evidence>
<evidence type="ECO:0000256" key="5">
    <source>
        <dbReference type="ARBA" id="ARBA00022833"/>
    </source>
</evidence>
<dbReference type="GO" id="GO:0005634">
    <property type="term" value="C:nucleus"/>
    <property type="evidence" value="ECO:0007669"/>
    <property type="project" value="UniProtKB-SubCell"/>
</dbReference>
<dbReference type="SMART" id="SM00399">
    <property type="entry name" value="ZnF_C4"/>
    <property type="match status" value="1"/>
</dbReference>
<evidence type="ECO:0000256" key="11">
    <source>
        <dbReference type="SAM" id="MobiDB-lite"/>
    </source>
</evidence>
<evidence type="ECO:0000259" key="13">
    <source>
        <dbReference type="PROSITE" id="PS51843"/>
    </source>
</evidence>
<accession>A0ABD2I2E7</accession>
<name>A0ABD2I2E7_9BILA</name>
<keyword evidence="8" id="KW-0804">Transcription</keyword>